<sequence>MKQPLAEEGELLDSIRFKILAHPAEDNFYDGVTTGVGAATALREMADTDIQHLI</sequence>
<dbReference type="AlphaFoldDB" id="A0A830EE46"/>
<name>A0A830EE46_9EURY</name>
<keyword evidence="2" id="KW-1185">Reference proteome</keyword>
<proteinExistence type="predicted"/>
<evidence type="ECO:0000313" key="1">
    <source>
        <dbReference type="EMBL" id="GGJ16697.1"/>
    </source>
</evidence>
<comment type="caution">
    <text evidence="1">The sequence shown here is derived from an EMBL/GenBank/DDBJ whole genome shotgun (WGS) entry which is preliminary data.</text>
</comment>
<organism evidence="1 2">
    <name type="scientific">Halobellus salinus</name>
    <dbReference type="NCBI Taxonomy" id="931585"/>
    <lineage>
        <taxon>Archaea</taxon>
        <taxon>Methanobacteriati</taxon>
        <taxon>Methanobacteriota</taxon>
        <taxon>Stenosarchaea group</taxon>
        <taxon>Halobacteria</taxon>
        <taxon>Halobacteriales</taxon>
        <taxon>Haloferacaceae</taxon>
        <taxon>Halobellus</taxon>
    </lineage>
</organism>
<evidence type="ECO:0000313" key="2">
    <source>
        <dbReference type="Proteomes" id="UP000653099"/>
    </source>
</evidence>
<dbReference type="Proteomes" id="UP000653099">
    <property type="component" value="Unassembled WGS sequence"/>
</dbReference>
<accession>A0A830EE46</accession>
<dbReference type="EMBL" id="BMOC01000028">
    <property type="protein sequence ID" value="GGJ16697.1"/>
    <property type="molecule type" value="Genomic_DNA"/>
</dbReference>
<reference evidence="1" key="1">
    <citation type="journal article" date="2014" name="Int. J. Syst. Evol. Microbiol.">
        <title>Complete genome sequence of Corynebacterium casei LMG S-19264T (=DSM 44701T), isolated from a smear-ripened cheese.</title>
        <authorList>
            <consortium name="US DOE Joint Genome Institute (JGI-PGF)"/>
            <person name="Walter F."/>
            <person name="Albersmeier A."/>
            <person name="Kalinowski J."/>
            <person name="Ruckert C."/>
        </authorList>
    </citation>
    <scope>NUCLEOTIDE SEQUENCE</scope>
    <source>
        <strain evidence="1">JCM 14359</strain>
    </source>
</reference>
<dbReference type="RefSeq" id="WP_188788561.1">
    <property type="nucleotide sequence ID" value="NZ_BMOC01000028.1"/>
</dbReference>
<reference evidence="1" key="2">
    <citation type="submission" date="2020-09" db="EMBL/GenBank/DDBJ databases">
        <authorList>
            <person name="Sun Q."/>
            <person name="Ohkuma M."/>
        </authorList>
    </citation>
    <scope>NUCLEOTIDE SEQUENCE</scope>
    <source>
        <strain evidence="1">JCM 14359</strain>
    </source>
</reference>
<gene>
    <name evidence="1" type="ORF">GCM10008995_28260</name>
</gene>
<protein>
    <submittedName>
        <fullName evidence="1">Uncharacterized protein</fullName>
    </submittedName>
</protein>